<feature type="signal peptide" evidence="1">
    <location>
        <begin position="1"/>
        <end position="22"/>
    </location>
</feature>
<sequence length="146" mass="15996">MRKTIMRTLFACVLAPVAVVGAATSAASAQAPPRYEDFTVCYKPSDCNMGFVKGTITWPFETVYEPVKLEGAVVNRRGSDYSTTVVVEAFYGNKLKRSATRTAKDGRKGFTPILFGQNPSELIDRIKITVCQNFPTGRQCGRPGSF</sequence>
<accession>A0ABN1Q4T4</accession>
<organism evidence="2 3">
    <name type="scientific">Nonomuraea longicatena</name>
    <dbReference type="NCBI Taxonomy" id="83682"/>
    <lineage>
        <taxon>Bacteria</taxon>
        <taxon>Bacillati</taxon>
        <taxon>Actinomycetota</taxon>
        <taxon>Actinomycetes</taxon>
        <taxon>Streptosporangiales</taxon>
        <taxon>Streptosporangiaceae</taxon>
        <taxon>Nonomuraea</taxon>
    </lineage>
</organism>
<dbReference type="EMBL" id="BAAAHQ010000023">
    <property type="protein sequence ID" value="GAA0937493.1"/>
    <property type="molecule type" value="Genomic_DNA"/>
</dbReference>
<comment type="caution">
    <text evidence="2">The sequence shown here is derived from an EMBL/GenBank/DDBJ whole genome shotgun (WGS) entry which is preliminary data.</text>
</comment>
<proteinExistence type="predicted"/>
<dbReference type="Proteomes" id="UP001501578">
    <property type="component" value="Unassembled WGS sequence"/>
</dbReference>
<keyword evidence="1" id="KW-0732">Signal</keyword>
<evidence type="ECO:0000313" key="3">
    <source>
        <dbReference type="Proteomes" id="UP001501578"/>
    </source>
</evidence>
<keyword evidence="3" id="KW-1185">Reference proteome</keyword>
<name>A0ABN1Q4T4_9ACTN</name>
<evidence type="ECO:0000313" key="2">
    <source>
        <dbReference type="EMBL" id="GAA0937493.1"/>
    </source>
</evidence>
<feature type="chain" id="PRO_5045075537" evidence="1">
    <location>
        <begin position="23"/>
        <end position="146"/>
    </location>
</feature>
<dbReference type="RefSeq" id="WP_343952109.1">
    <property type="nucleotide sequence ID" value="NZ_BAAAHQ010000023.1"/>
</dbReference>
<evidence type="ECO:0000256" key="1">
    <source>
        <dbReference type="SAM" id="SignalP"/>
    </source>
</evidence>
<protein>
    <submittedName>
        <fullName evidence="2">Uncharacterized protein</fullName>
    </submittedName>
</protein>
<gene>
    <name evidence="2" type="ORF">GCM10009560_46910</name>
</gene>
<reference evidence="2 3" key="1">
    <citation type="journal article" date="2019" name="Int. J. Syst. Evol. Microbiol.">
        <title>The Global Catalogue of Microorganisms (GCM) 10K type strain sequencing project: providing services to taxonomists for standard genome sequencing and annotation.</title>
        <authorList>
            <consortium name="The Broad Institute Genomics Platform"/>
            <consortium name="The Broad Institute Genome Sequencing Center for Infectious Disease"/>
            <person name="Wu L."/>
            <person name="Ma J."/>
        </authorList>
    </citation>
    <scope>NUCLEOTIDE SEQUENCE [LARGE SCALE GENOMIC DNA]</scope>
    <source>
        <strain evidence="2 3">JCM 11136</strain>
    </source>
</reference>